<gene>
    <name evidence="2" type="ORF">GCM10022226_75330</name>
</gene>
<proteinExistence type="predicted"/>
<comment type="caution">
    <text evidence="2">The sequence shown here is derived from an EMBL/GenBank/DDBJ whole genome shotgun (WGS) entry which is preliminary data.</text>
</comment>
<feature type="region of interest" description="Disordered" evidence="1">
    <location>
        <begin position="80"/>
        <end position="104"/>
    </location>
</feature>
<evidence type="ECO:0000313" key="3">
    <source>
        <dbReference type="Proteomes" id="UP001500888"/>
    </source>
</evidence>
<accession>A0ABP7JDY3</accession>
<organism evidence="2 3">
    <name type="scientific">Sphaerisporangium flaviroseum</name>
    <dbReference type="NCBI Taxonomy" id="509199"/>
    <lineage>
        <taxon>Bacteria</taxon>
        <taxon>Bacillati</taxon>
        <taxon>Actinomycetota</taxon>
        <taxon>Actinomycetes</taxon>
        <taxon>Streptosporangiales</taxon>
        <taxon>Streptosporangiaceae</taxon>
        <taxon>Sphaerisporangium</taxon>
    </lineage>
</organism>
<evidence type="ECO:0000256" key="1">
    <source>
        <dbReference type="SAM" id="MobiDB-lite"/>
    </source>
</evidence>
<evidence type="ECO:0000313" key="2">
    <source>
        <dbReference type="EMBL" id="GAA3841761.1"/>
    </source>
</evidence>
<sequence>MLVELTMHTTPPHLSGKSPIDGIRILALLPDHWRKNLRQANGEIIIRVETDDDITTTQIQETVTEVLTDPAISHWRLRACHTLPPGSDPDSGPASPASPASPGG</sequence>
<dbReference type="EMBL" id="BAAAZR010000052">
    <property type="protein sequence ID" value="GAA3841761.1"/>
    <property type="molecule type" value="Genomic_DNA"/>
</dbReference>
<reference evidence="3" key="1">
    <citation type="journal article" date="2019" name="Int. J. Syst. Evol. Microbiol.">
        <title>The Global Catalogue of Microorganisms (GCM) 10K type strain sequencing project: providing services to taxonomists for standard genome sequencing and annotation.</title>
        <authorList>
            <consortium name="The Broad Institute Genomics Platform"/>
            <consortium name="The Broad Institute Genome Sequencing Center for Infectious Disease"/>
            <person name="Wu L."/>
            <person name="Ma J."/>
        </authorList>
    </citation>
    <scope>NUCLEOTIDE SEQUENCE [LARGE SCALE GENOMIC DNA]</scope>
    <source>
        <strain evidence="3">JCM 16908</strain>
    </source>
</reference>
<protein>
    <submittedName>
        <fullName evidence="2">Uncharacterized protein</fullName>
    </submittedName>
</protein>
<name>A0ABP7JDY3_9ACTN</name>
<keyword evidence="3" id="KW-1185">Reference proteome</keyword>
<feature type="compositionally biased region" description="Low complexity" evidence="1">
    <location>
        <begin position="84"/>
        <end position="104"/>
    </location>
</feature>
<dbReference type="RefSeq" id="WP_344952078.1">
    <property type="nucleotide sequence ID" value="NZ_BAAAZR010000052.1"/>
</dbReference>
<dbReference type="Proteomes" id="UP001500888">
    <property type="component" value="Unassembled WGS sequence"/>
</dbReference>